<dbReference type="EMBL" id="JASITI010000006">
    <property type="protein sequence ID" value="MDK9495477.1"/>
    <property type="molecule type" value="Genomic_DNA"/>
</dbReference>
<sequence length="127" mass="13789">MSAETAKIAVSRLYNDENGESHFIDETLEVTALNFAPPAPSLFVSEGVPAKQAVYLYIPAGWFGDFHPAPRRQIMTLVSGKMECGVSDGTWRTFVPGNTQLVEDTQGKGHATKALEDCVMIVSQLAD</sequence>
<proteinExistence type="predicted"/>
<evidence type="ECO:0000313" key="1">
    <source>
        <dbReference type="EMBL" id="MDK9495477.1"/>
    </source>
</evidence>
<dbReference type="Proteomes" id="UP001223390">
    <property type="component" value="Unassembled WGS sequence"/>
</dbReference>
<reference evidence="1 2" key="1">
    <citation type="submission" date="2023-05" db="EMBL/GenBank/DDBJ databases">
        <title>Sequencing and Assembly of Streptomyces sp. NP73.</title>
        <authorList>
            <person name="Konwar A.N."/>
            <person name="Saikia K."/>
            <person name="Thakur D."/>
        </authorList>
    </citation>
    <scope>NUCLEOTIDE SEQUENCE [LARGE SCALE GENOMIC DNA]</scope>
    <source>
        <strain evidence="1 2">NP73</strain>
    </source>
</reference>
<dbReference type="RefSeq" id="WP_007269074.1">
    <property type="nucleotide sequence ID" value="NZ_JASITI010000006.1"/>
</dbReference>
<protein>
    <recommendedName>
        <fullName evidence="3">Cupin</fullName>
    </recommendedName>
</protein>
<evidence type="ECO:0000313" key="2">
    <source>
        <dbReference type="Proteomes" id="UP001223390"/>
    </source>
</evidence>
<accession>A0ABT7GPG1</accession>
<gene>
    <name evidence="1" type="ORF">QEZ40_006127</name>
</gene>
<keyword evidence="2" id="KW-1185">Reference proteome</keyword>
<name>A0ABT7GPG1_9ACTN</name>
<organism evidence="1 2">
    <name type="scientific">Streptomyces katrae</name>
    <dbReference type="NCBI Taxonomy" id="68223"/>
    <lineage>
        <taxon>Bacteria</taxon>
        <taxon>Bacillati</taxon>
        <taxon>Actinomycetota</taxon>
        <taxon>Actinomycetes</taxon>
        <taxon>Kitasatosporales</taxon>
        <taxon>Streptomycetaceae</taxon>
        <taxon>Streptomyces</taxon>
    </lineage>
</organism>
<evidence type="ECO:0008006" key="3">
    <source>
        <dbReference type="Google" id="ProtNLM"/>
    </source>
</evidence>
<dbReference type="SUPFAM" id="SSF51182">
    <property type="entry name" value="RmlC-like cupins"/>
    <property type="match status" value="1"/>
</dbReference>
<comment type="caution">
    <text evidence="1">The sequence shown here is derived from an EMBL/GenBank/DDBJ whole genome shotgun (WGS) entry which is preliminary data.</text>
</comment>
<dbReference type="InterPro" id="IPR011051">
    <property type="entry name" value="RmlC_Cupin_sf"/>
</dbReference>